<reference evidence="1 2" key="1">
    <citation type="submission" date="2019-08" db="EMBL/GenBank/DDBJ databases">
        <authorList>
            <person name="Herpell B J."/>
        </authorList>
    </citation>
    <scope>NUCLEOTIDE SEQUENCE [LARGE SCALE GENOMIC DNA]</scope>
    <source>
        <strain evidence="2">Msb3</strain>
        <plasmid evidence="1 2">pII</plasmid>
    </source>
</reference>
<dbReference type="AlphaFoldDB" id="A0A5Q4ZH98"/>
<keyword evidence="1" id="KW-0614">Plasmid</keyword>
<name>A0A5Q4ZH98_9BURK</name>
<dbReference type="InterPro" id="IPR048850">
    <property type="entry name" value="BTH_I2711-like"/>
</dbReference>
<evidence type="ECO:0000313" key="2">
    <source>
        <dbReference type="Proteomes" id="UP000325811"/>
    </source>
</evidence>
<geneLocation type="plasmid" evidence="1 2">
    <name>pII</name>
</geneLocation>
<organism evidence="1 2">
    <name type="scientific">Paraburkholderia dioscoreae</name>
    <dbReference type="NCBI Taxonomy" id="2604047"/>
    <lineage>
        <taxon>Bacteria</taxon>
        <taxon>Pseudomonadati</taxon>
        <taxon>Pseudomonadota</taxon>
        <taxon>Betaproteobacteria</taxon>
        <taxon>Burkholderiales</taxon>
        <taxon>Burkholderiaceae</taxon>
        <taxon>Paraburkholderia</taxon>
    </lineage>
</organism>
<dbReference type="Proteomes" id="UP000325811">
    <property type="component" value="Plasmid pII"/>
</dbReference>
<keyword evidence="2" id="KW-1185">Reference proteome</keyword>
<dbReference type="Pfam" id="PF21627">
    <property type="entry name" value="BTH_I2711-like"/>
    <property type="match status" value="1"/>
</dbReference>
<accession>A0A5Q4ZH98</accession>
<dbReference type="Gene3D" id="1.10.150.610">
    <property type="match status" value="1"/>
</dbReference>
<proteinExistence type="predicted"/>
<dbReference type="EMBL" id="LR699556">
    <property type="protein sequence ID" value="VVD31201.1"/>
    <property type="molecule type" value="Genomic_DNA"/>
</dbReference>
<evidence type="ECO:0000313" key="1">
    <source>
        <dbReference type="EMBL" id="VVD31201.1"/>
    </source>
</evidence>
<gene>
    <name evidence="1" type="ORF">PDMSB3_0077</name>
</gene>
<dbReference type="KEGG" id="pdio:PDMSB3_0077.3"/>
<dbReference type="RefSeq" id="WP_165190277.1">
    <property type="nucleotide sequence ID" value="NZ_LR699556.1"/>
</dbReference>
<sequence>MERFFLSRASAVAYLLGIRRATPGGIDNLRVGEADVRLQDLDTLDRLLLDVRAGRVREFRLDKPQAIEVTVTD</sequence>
<protein>
    <submittedName>
        <fullName evidence="1">Uncharacterized protein</fullName>
    </submittedName>
</protein>